<name>A0A177YM60_9NOCA</name>
<accession>A0A177YM60</accession>
<sequence>MSDPVAVTVGAEAVSISAIRRFVEAHEMTDPRYSDPVNPIAPWAMLSSFSMPAYWTPGDATLPDDVLPPLPWDACGIPAAQSMTNRMEFDYFEPLRPGDVVTTEYRVTGVTPKRTSVGDGSFVDFELTFLRQDGVVVAIERCSVYRYFPFEDPR</sequence>
<dbReference type="EMBL" id="LVHI01000004">
    <property type="protein sequence ID" value="OAK56350.1"/>
    <property type="molecule type" value="Genomic_DNA"/>
</dbReference>
<evidence type="ECO:0000313" key="3">
    <source>
        <dbReference type="Proteomes" id="UP000077519"/>
    </source>
</evidence>
<dbReference type="Pfam" id="PF13452">
    <property type="entry name" value="FAS1_DH_region"/>
    <property type="match status" value="1"/>
</dbReference>
<dbReference type="Proteomes" id="UP000077519">
    <property type="component" value="Unassembled WGS sequence"/>
</dbReference>
<organism evidence="2 3">
    <name type="scientific">Rhodococcoides kyotonense</name>
    <dbReference type="NCBI Taxonomy" id="398843"/>
    <lineage>
        <taxon>Bacteria</taxon>
        <taxon>Bacillati</taxon>
        <taxon>Actinomycetota</taxon>
        <taxon>Actinomycetes</taxon>
        <taxon>Mycobacteriales</taxon>
        <taxon>Nocardiaceae</taxon>
        <taxon>Rhodococcoides</taxon>
    </lineage>
</organism>
<dbReference type="InterPro" id="IPR029069">
    <property type="entry name" value="HotDog_dom_sf"/>
</dbReference>
<dbReference type="SUPFAM" id="SSF54637">
    <property type="entry name" value="Thioesterase/thiol ester dehydrase-isomerase"/>
    <property type="match status" value="1"/>
</dbReference>
<evidence type="ECO:0000259" key="1">
    <source>
        <dbReference type="Pfam" id="PF13452"/>
    </source>
</evidence>
<comment type="caution">
    <text evidence="2">The sequence shown here is derived from an EMBL/GenBank/DDBJ whole genome shotgun (WGS) entry which is preliminary data.</text>
</comment>
<dbReference type="InterPro" id="IPR039569">
    <property type="entry name" value="FAS1-like_DH_region"/>
</dbReference>
<protein>
    <recommendedName>
        <fullName evidence="1">FAS1-like dehydratase domain-containing protein</fullName>
    </recommendedName>
</protein>
<gene>
    <name evidence="2" type="ORF">A3K89_16040</name>
</gene>
<dbReference type="Gene3D" id="3.10.129.10">
    <property type="entry name" value="Hotdog Thioesterase"/>
    <property type="match status" value="1"/>
</dbReference>
<feature type="domain" description="FAS1-like dehydratase" evidence="1">
    <location>
        <begin position="11"/>
        <end position="138"/>
    </location>
</feature>
<keyword evidence="3" id="KW-1185">Reference proteome</keyword>
<dbReference type="AlphaFoldDB" id="A0A177YM60"/>
<dbReference type="RefSeq" id="WP_068421731.1">
    <property type="nucleotide sequence ID" value="NZ_LVHI01000004.1"/>
</dbReference>
<proteinExistence type="predicted"/>
<reference evidence="2 3" key="1">
    <citation type="submission" date="2016-03" db="EMBL/GenBank/DDBJ databases">
        <title>Genome sequence of Rhodococcus kyotonensis KB10.</title>
        <authorList>
            <person name="Jeong H."/>
            <person name="Hong C.E."/>
            <person name="Jo S.H."/>
            <person name="Park J.M."/>
        </authorList>
    </citation>
    <scope>NUCLEOTIDE SEQUENCE [LARGE SCALE GENOMIC DNA]</scope>
    <source>
        <strain evidence="2 3">KB10</strain>
    </source>
</reference>
<evidence type="ECO:0000313" key="2">
    <source>
        <dbReference type="EMBL" id="OAK56350.1"/>
    </source>
</evidence>